<keyword evidence="3" id="KW-1185">Reference proteome</keyword>
<name>A0A938YQ09_9ACTN</name>
<keyword evidence="1" id="KW-0732">Signal</keyword>
<sequence length="287" mass="29105">MPRRLTATMVVLVGLTVAGCSQQMGSAAVVGGTAISDTTVQDGTAAVIAASGTDPGDATRATVARTVATQAIRTRLLDSVARERGAQVSTGQVAAVVAQAGTDALATQLQVSAADVPAAVRDILTLSALFEQLPPEGVAVTDVLVTVQGVQVATRDEAVAKRSAFLADPSALTAEIARGAQGAVDDEQLSLLAQPSAAPIGLYRAAVGSIVLYPSQTGYLVLRIVDRTEQPGTLTAAAVADQPPTVIRDLGALLLTGYAQQAGVSVNPRYGVWDSLALQVVPADDGL</sequence>
<dbReference type="Proteomes" id="UP000663801">
    <property type="component" value="Unassembled WGS sequence"/>
</dbReference>
<organism evidence="2 3">
    <name type="scientific">Nakamurella flavida</name>
    <dbReference type="NCBI Taxonomy" id="363630"/>
    <lineage>
        <taxon>Bacteria</taxon>
        <taxon>Bacillati</taxon>
        <taxon>Actinomycetota</taxon>
        <taxon>Actinomycetes</taxon>
        <taxon>Nakamurellales</taxon>
        <taxon>Nakamurellaceae</taxon>
        <taxon>Nakamurella</taxon>
    </lineage>
</organism>
<gene>
    <name evidence="2" type="ORF">JL107_10415</name>
</gene>
<evidence type="ECO:0000313" key="3">
    <source>
        <dbReference type="Proteomes" id="UP000663801"/>
    </source>
</evidence>
<accession>A0A938YQ09</accession>
<dbReference type="PROSITE" id="PS51257">
    <property type="entry name" value="PROKAR_LIPOPROTEIN"/>
    <property type="match status" value="1"/>
</dbReference>
<evidence type="ECO:0000256" key="1">
    <source>
        <dbReference type="SAM" id="SignalP"/>
    </source>
</evidence>
<reference evidence="2" key="1">
    <citation type="submission" date="2021-01" db="EMBL/GenBank/DDBJ databases">
        <title>KCTC 19127 draft genome.</title>
        <authorList>
            <person name="An D."/>
        </authorList>
    </citation>
    <scope>NUCLEOTIDE SEQUENCE</scope>
    <source>
        <strain evidence="2">KCTC 19127</strain>
    </source>
</reference>
<dbReference type="InterPro" id="IPR027304">
    <property type="entry name" value="Trigger_fact/SurA_dom_sf"/>
</dbReference>
<comment type="caution">
    <text evidence="2">The sequence shown here is derived from an EMBL/GenBank/DDBJ whole genome shotgun (WGS) entry which is preliminary data.</text>
</comment>
<evidence type="ECO:0000313" key="2">
    <source>
        <dbReference type="EMBL" id="MBM9476860.1"/>
    </source>
</evidence>
<feature type="chain" id="PRO_5038403666" description="SurA N-terminal domain-containing protein" evidence="1">
    <location>
        <begin position="24"/>
        <end position="287"/>
    </location>
</feature>
<evidence type="ECO:0008006" key="4">
    <source>
        <dbReference type="Google" id="ProtNLM"/>
    </source>
</evidence>
<dbReference type="RefSeq" id="WP_205256984.1">
    <property type="nucleotide sequence ID" value="NZ_BAAAPV010000001.1"/>
</dbReference>
<feature type="signal peptide" evidence="1">
    <location>
        <begin position="1"/>
        <end position="23"/>
    </location>
</feature>
<protein>
    <recommendedName>
        <fullName evidence="4">SurA N-terminal domain-containing protein</fullName>
    </recommendedName>
</protein>
<dbReference type="SUPFAM" id="SSF109998">
    <property type="entry name" value="Triger factor/SurA peptide-binding domain-like"/>
    <property type="match status" value="1"/>
</dbReference>
<proteinExistence type="predicted"/>
<dbReference type="AlphaFoldDB" id="A0A938YQ09"/>
<dbReference type="EMBL" id="JAERWL010000009">
    <property type="protein sequence ID" value="MBM9476860.1"/>
    <property type="molecule type" value="Genomic_DNA"/>
</dbReference>